<protein>
    <recommendedName>
        <fullName evidence="4">Tat pathway signal sequence domain protein</fullName>
    </recommendedName>
</protein>
<dbReference type="STRING" id="146536.AQI70_32470"/>
<dbReference type="InterPro" id="IPR045727">
    <property type="entry name" value="DUF6081"/>
</dbReference>
<gene>
    <name evidence="2" type="ORF">AQI70_32470</name>
</gene>
<proteinExistence type="predicted"/>
<evidence type="ECO:0000313" key="3">
    <source>
        <dbReference type="Proteomes" id="UP000054024"/>
    </source>
</evidence>
<dbReference type="AlphaFoldDB" id="A0A117NXY2"/>
<accession>A0A117NXY2</accession>
<name>A0A117NXY2_9ACTN</name>
<feature type="signal peptide" evidence="1">
    <location>
        <begin position="1"/>
        <end position="30"/>
    </location>
</feature>
<dbReference type="Proteomes" id="UP000054024">
    <property type="component" value="Unassembled WGS sequence"/>
</dbReference>
<dbReference type="Pfam" id="PF19559">
    <property type="entry name" value="DUF6081"/>
    <property type="match status" value="1"/>
</dbReference>
<evidence type="ECO:0008006" key="4">
    <source>
        <dbReference type="Google" id="ProtNLM"/>
    </source>
</evidence>
<organism evidence="2 3">
    <name type="scientific">Streptomyces curacoi</name>
    <dbReference type="NCBI Taxonomy" id="146536"/>
    <lineage>
        <taxon>Bacteria</taxon>
        <taxon>Bacillati</taxon>
        <taxon>Actinomycetota</taxon>
        <taxon>Actinomycetes</taxon>
        <taxon>Kitasatosporales</taxon>
        <taxon>Streptomycetaceae</taxon>
        <taxon>Streptomyces</taxon>
    </lineage>
</organism>
<keyword evidence="3" id="KW-1185">Reference proteome</keyword>
<evidence type="ECO:0000313" key="2">
    <source>
        <dbReference type="EMBL" id="KUM69473.1"/>
    </source>
</evidence>
<keyword evidence="1" id="KW-0732">Signal</keyword>
<feature type="chain" id="PRO_5007152457" description="Tat pathway signal sequence domain protein" evidence="1">
    <location>
        <begin position="31"/>
        <end position="361"/>
    </location>
</feature>
<dbReference type="EMBL" id="LMWJ01000026">
    <property type="protein sequence ID" value="KUM69473.1"/>
    <property type="molecule type" value="Genomic_DNA"/>
</dbReference>
<dbReference type="RefSeq" id="WP_062156025.1">
    <property type="nucleotide sequence ID" value="NZ_KQ947994.1"/>
</dbReference>
<evidence type="ECO:0000256" key="1">
    <source>
        <dbReference type="SAM" id="SignalP"/>
    </source>
</evidence>
<reference evidence="2 3" key="1">
    <citation type="submission" date="2015-10" db="EMBL/GenBank/DDBJ databases">
        <title>Draft genome sequence of Streptomyces curacoi DSM 40107, type strain for the species Streptomyces curacoi.</title>
        <authorList>
            <person name="Ruckert C."/>
            <person name="Winkler A."/>
            <person name="Kalinowski J."/>
            <person name="Kampfer P."/>
            <person name="Glaeser S."/>
        </authorList>
    </citation>
    <scope>NUCLEOTIDE SEQUENCE [LARGE SCALE GENOMIC DNA]</scope>
    <source>
        <strain evidence="2 3">DSM 40107</strain>
    </source>
</reference>
<sequence length="361" mass="38090">MRRSAMRRRSVLLGLLAAASVPGTPVTAAAASGAAGPVAADGDRVVWDDFQGGFDHSGDGSKWTLTPAGDALPDGDGIATTSAAGLRVVPTGVNPRTGEPAFAFTTGRESEGGGGAADHLKFFALARHTSKAGILGFDAEPGRVLTIDVTMSARTFGTERHPFGAAVANPRTDLRLAAGAMNTADPETLMVFDFFVTNGFIYAFYERLPRPGADYAAFSYALPVARRATVDQVNNLAVAYDRSAGTVEWKLDGRTVLSVDRIGYKPADRKHLILDLGGREELVQPRQLAGGFGMFTLLDAEMPGAEGGLVRLSDDLRYYDPDRGAPAQQGFADPAGLPQHRLWGQGARLDVCQIGVTSAPR</sequence>
<comment type="caution">
    <text evidence="2">The sequence shown here is derived from an EMBL/GenBank/DDBJ whole genome shotgun (WGS) entry which is preliminary data.</text>
</comment>